<evidence type="ECO:0000256" key="9">
    <source>
        <dbReference type="ARBA" id="ARBA00023242"/>
    </source>
</evidence>
<dbReference type="AlphaFoldDB" id="A0AAD5Y9V6"/>
<dbReference type="GO" id="GO:0043138">
    <property type="term" value="F:3'-5' DNA helicase activity"/>
    <property type="evidence" value="ECO:0007669"/>
    <property type="project" value="UniProtKB-EC"/>
</dbReference>
<evidence type="ECO:0000256" key="10">
    <source>
        <dbReference type="ARBA" id="ARBA00034617"/>
    </source>
</evidence>
<keyword evidence="16" id="KW-1185">Reference proteome</keyword>
<evidence type="ECO:0000256" key="7">
    <source>
        <dbReference type="ARBA" id="ARBA00023125"/>
    </source>
</evidence>
<feature type="compositionally biased region" description="Polar residues" evidence="12">
    <location>
        <begin position="15"/>
        <end position="29"/>
    </location>
</feature>
<dbReference type="SMART" id="SM00490">
    <property type="entry name" value="HELICc"/>
    <property type="match status" value="1"/>
</dbReference>
<feature type="domain" description="Helicase C-terminal" evidence="14">
    <location>
        <begin position="626"/>
        <end position="778"/>
    </location>
</feature>
<dbReference type="GO" id="GO:0005737">
    <property type="term" value="C:cytoplasm"/>
    <property type="evidence" value="ECO:0007669"/>
    <property type="project" value="TreeGrafter"/>
</dbReference>
<dbReference type="EC" id="5.6.2.4" evidence="11"/>
<dbReference type="InterPro" id="IPR002464">
    <property type="entry name" value="DNA/RNA_helicase_DEAH_CS"/>
</dbReference>
<evidence type="ECO:0000256" key="12">
    <source>
        <dbReference type="SAM" id="MobiDB-lite"/>
    </source>
</evidence>
<proteinExistence type="inferred from homology"/>
<dbReference type="GO" id="GO:0009378">
    <property type="term" value="F:four-way junction helicase activity"/>
    <property type="evidence" value="ECO:0007669"/>
    <property type="project" value="TreeGrafter"/>
</dbReference>
<dbReference type="InterPro" id="IPR036388">
    <property type="entry name" value="WH-like_DNA-bd_sf"/>
</dbReference>
<dbReference type="GO" id="GO:0005634">
    <property type="term" value="C:nucleus"/>
    <property type="evidence" value="ECO:0007669"/>
    <property type="project" value="UniProtKB-SubCell"/>
</dbReference>
<evidence type="ECO:0000256" key="2">
    <source>
        <dbReference type="ARBA" id="ARBA00005446"/>
    </source>
</evidence>
<dbReference type="Proteomes" id="UP001212997">
    <property type="component" value="Unassembled WGS sequence"/>
</dbReference>
<feature type="region of interest" description="Disordered" evidence="12">
    <location>
        <begin position="932"/>
        <end position="962"/>
    </location>
</feature>
<reference evidence="15" key="1">
    <citation type="submission" date="2022-07" db="EMBL/GenBank/DDBJ databases">
        <title>Genome Sequence of Physisporinus lineatus.</title>
        <authorList>
            <person name="Buettner E."/>
        </authorList>
    </citation>
    <scope>NUCLEOTIDE SEQUENCE</scope>
    <source>
        <strain evidence="15">VT162</strain>
    </source>
</reference>
<comment type="subcellular location">
    <subcellularLocation>
        <location evidence="1">Nucleus</location>
    </subcellularLocation>
</comment>
<dbReference type="PROSITE" id="PS51192">
    <property type="entry name" value="HELICASE_ATP_BIND_1"/>
    <property type="match status" value="1"/>
</dbReference>
<dbReference type="Gene3D" id="3.40.50.300">
    <property type="entry name" value="P-loop containing nucleotide triphosphate hydrolases"/>
    <property type="match status" value="2"/>
</dbReference>
<dbReference type="CDD" id="cd18794">
    <property type="entry name" value="SF2_C_RecQ"/>
    <property type="match status" value="1"/>
</dbReference>
<feature type="region of interest" description="Disordered" evidence="12">
    <location>
        <begin position="260"/>
        <end position="372"/>
    </location>
</feature>
<comment type="similarity">
    <text evidence="2">Belongs to the helicase family. RecQ subfamily.</text>
</comment>
<keyword evidence="6" id="KW-0067">ATP-binding</keyword>
<protein>
    <recommendedName>
        <fullName evidence="11">DNA 3'-5' helicase</fullName>
        <ecNumber evidence="11">5.6.2.4</ecNumber>
    </recommendedName>
</protein>
<feature type="compositionally biased region" description="Basic and acidic residues" evidence="12">
    <location>
        <begin position="297"/>
        <end position="307"/>
    </location>
</feature>
<evidence type="ECO:0000259" key="13">
    <source>
        <dbReference type="PROSITE" id="PS51192"/>
    </source>
</evidence>
<dbReference type="InterPro" id="IPR004589">
    <property type="entry name" value="DNA_helicase_ATP-dep_RecQ"/>
</dbReference>
<keyword evidence="3" id="KW-0547">Nucleotide-binding</keyword>
<dbReference type="InterPro" id="IPR032284">
    <property type="entry name" value="RecQ_Zn-bd"/>
</dbReference>
<dbReference type="Pfam" id="PF16124">
    <property type="entry name" value="RecQ_Zn_bind"/>
    <property type="match status" value="1"/>
</dbReference>
<accession>A0AAD5Y9V6</accession>
<name>A0AAD5Y9V6_9APHY</name>
<evidence type="ECO:0000256" key="6">
    <source>
        <dbReference type="ARBA" id="ARBA00022840"/>
    </source>
</evidence>
<evidence type="ECO:0000256" key="11">
    <source>
        <dbReference type="ARBA" id="ARBA00034808"/>
    </source>
</evidence>
<evidence type="ECO:0000256" key="5">
    <source>
        <dbReference type="ARBA" id="ARBA00022806"/>
    </source>
</evidence>
<feature type="region of interest" description="Disordered" evidence="12">
    <location>
        <begin position="92"/>
        <end position="176"/>
    </location>
</feature>
<dbReference type="InterPro" id="IPR001650">
    <property type="entry name" value="Helicase_C-like"/>
</dbReference>
<dbReference type="InterPro" id="IPR011545">
    <property type="entry name" value="DEAD/DEAH_box_helicase_dom"/>
</dbReference>
<organism evidence="15 16">
    <name type="scientific">Meripilus lineatus</name>
    <dbReference type="NCBI Taxonomy" id="2056292"/>
    <lineage>
        <taxon>Eukaryota</taxon>
        <taxon>Fungi</taxon>
        <taxon>Dikarya</taxon>
        <taxon>Basidiomycota</taxon>
        <taxon>Agaricomycotina</taxon>
        <taxon>Agaricomycetes</taxon>
        <taxon>Polyporales</taxon>
        <taxon>Meripilaceae</taxon>
        <taxon>Meripilus</taxon>
    </lineage>
</organism>
<dbReference type="Pfam" id="PF00270">
    <property type="entry name" value="DEAD"/>
    <property type="match status" value="1"/>
</dbReference>
<feature type="compositionally biased region" description="Low complexity" evidence="12">
    <location>
        <begin position="282"/>
        <end position="295"/>
    </location>
</feature>
<dbReference type="CDD" id="cd17920">
    <property type="entry name" value="DEXHc_RecQ"/>
    <property type="match status" value="1"/>
</dbReference>
<dbReference type="PROSITE" id="PS51194">
    <property type="entry name" value="HELICASE_CTER"/>
    <property type="match status" value="1"/>
</dbReference>
<evidence type="ECO:0000259" key="14">
    <source>
        <dbReference type="PROSITE" id="PS51194"/>
    </source>
</evidence>
<dbReference type="EMBL" id="JANAWD010000632">
    <property type="protein sequence ID" value="KAJ3477094.1"/>
    <property type="molecule type" value="Genomic_DNA"/>
</dbReference>
<keyword evidence="5" id="KW-0347">Helicase</keyword>
<dbReference type="Gene3D" id="1.10.10.10">
    <property type="entry name" value="Winged helix-like DNA-binding domain superfamily/Winged helix DNA-binding domain"/>
    <property type="match status" value="1"/>
</dbReference>
<evidence type="ECO:0000313" key="16">
    <source>
        <dbReference type="Proteomes" id="UP001212997"/>
    </source>
</evidence>
<keyword evidence="9" id="KW-0539">Nucleus</keyword>
<feature type="compositionally biased region" description="Polar residues" evidence="12">
    <location>
        <begin position="43"/>
        <end position="53"/>
    </location>
</feature>
<dbReference type="GO" id="GO:0000724">
    <property type="term" value="P:double-strand break repair via homologous recombination"/>
    <property type="evidence" value="ECO:0007669"/>
    <property type="project" value="TreeGrafter"/>
</dbReference>
<evidence type="ECO:0000256" key="1">
    <source>
        <dbReference type="ARBA" id="ARBA00004123"/>
    </source>
</evidence>
<dbReference type="GO" id="GO:0016787">
    <property type="term" value="F:hydrolase activity"/>
    <property type="evidence" value="ECO:0007669"/>
    <property type="project" value="UniProtKB-KW"/>
</dbReference>
<evidence type="ECO:0000256" key="3">
    <source>
        <dbReference type="ARBA" id="ARBA00022741"/>
    </source>
</evidence>
<dbReference type="PANTHER" id="PTHR13710">
    <property type="entry name" value="DNA HELICASE RECQ FAMILY MEMBER"/>
    <property type="match status" value="1"/>
</dbReference>
<feature type="region of interest" description="Disordered" evidence="12">
    <location>
        <begin position="1"/>
        <end position="56"/>
    </location>
</feature>
<dbReference type="SMART" id="SM00487">
    <property type="entry name" value="DEXDc"/>
    <property type="match status" value="1"/>
</dbReference>
<dbReference type="GO" id="GO:0003677">
    <property type="term" value="F:DNA binding"/>
    <property type="evidence" value="ECO:0007669"/>
    <property type="project" value="UniProtKB-KW"/>
</dbReference>
<comment type="catalytic activity">
    <reaction evidence="10">
        <text>Couples ATP hydrolysis with the unwinding of duplex DNA by translocating in the 3'-5' direction.</text>
        <dbReference type="EC" id="5.6.2.4"/>
    </reaction>
</comment>
<dbReference type="SUPFAM" id="SSF52540">
    <property type="entry name" value="P-loop containing nucleoside triphosphate hydrolases"/>
    <property type="match status" value="1"/>
</dbReference>
<dbReference type="PROSITE" id="PS00690">
    <property type="entry name" value="DEAH_ATP_HELICASE"/>
    <property type="match status" value="1"/>
</dbReference>
<feature type="domain" description="Helicase ATP-binding" evidence="13">
    <location>
        <begin position="425"/>
        <end position="603"/>
    </location>
</feature>
<dbReference type="InterPro" id="IPR014001">
    <property type="entry name" value="Helicase_ATP-bd"/>
</dbReference>
<keyword evidence="8" id="KW-0413">Isomerase</keyword>
<feature type="compositionally biased region" description="Low complexity" evidence="12">
    <location>
        <begin position="362"/>
        <end position="372"/>
    </location>
</feature>
<dbReference type="PANTHER" id="PTHR13710:SF153">
    <property type="entry name" value="RECQ-LIKE DNA HELICASE BLM"/>
    <property type="match status" value="1"/>
</dbReference>
<sequence>MGTPGTKNNLEELIRSSNHISETSFSTPKPLSFVRQGSKFKPASSTPTTSRKQTAPRGCLHTSAFCNISDLPLLASSSKNFLHDAAFTQTSFASPTSVSPAPRPAVTPLSRPKKRSSLPPATEDTTPPKRTRLGMGSEKENVFISDGRSKGKQRATCSDEEPVRPASTTTEVVSADLGPKVDTSSLRTLQLDYSDLLDKSEDDLCQEYQDTLDLRNDLMNWRLNRISNVGSVYIGKLLQQLDEIVNDRVISTKSILDARKRNQTPSLPPPCWKVSFRPQPTREPSSRPTAPSSSTVLHERNISHNDRPPIPPGPSSGPLASSNDSTVVPEPTQIVDNQGDSDDEYWNQFDFPIPNEPPPHASSSLTVVSSNTSSLPASHNLMTFPSITHKEMNDQQMADLREEIMDKLDRVFRLKTFRSNQYEAVLSTLLGYDVFVLMATGGGKSLCYQLAAVCQRGRVKGVTVVVTPLIALMNDQVSALEAKKIEVISLMADLSEEKSDEIKNRLRSRDKPSLLYLTPEKLDRSQGTRQMLKALNYTGDLARFVVDEAHCVSAWGRGFREAYTALSGLKQDFPNVPIMALTATATPQVEKDVKNILGINDCIRIAPESLDRPNLFYQVLRKPKDLKKAILDWIKADHFGECGIIYCSSRDRCEEWALYFRDNGITAKHFHAALDAVSKQQTQDKWASGECSVIVATIAFGMGIDKPDVRYVIHSTLPDRLDSYYQETGRAGRDGLASRCLLYYTVADTHYMFKRIDDDMTVTPEYRENQKTMLRQVMQYCQNNVECRRTQVLLHFGERFDPLACNQGCDNCCNSKDSTKIDMSEVAIAAIQCLKRLGPRQTLTKAKLVQKREEWGSTIPGNQEKGLSMTDRERLLNSLLSLGILEQVSCGNASNGFPQYKINPTSLADEFLQKRGPHYPFTMWFKAKAAGVNTTQGRGTRTKARNTARGTPRTVPASRAGLVDDPIEGEDDHMYGPSHFGPASTSTASSVPTPAPVSVYRPQGNNQPSNVDDSGVSGEMRGECNEELKKIRRQIYADWGMTDALENTLTDEVLDIMALVLPRDMEGLLGTFAMPGIDASSLPNSILKSLLGVCVEFGSKSDALVAAKRNPPTVDDLHRRYGYQP</sequence>
<dbReference type="GO" id="GO:0005524">
    <property type="term" value="F:ATP binding"/>
    <property type="evidence" value="ECO:0007669"/>
    <property type="project" value="UniProtKB-KW"/>
</dbReference>
<keyword evidence="4" id="KW-0378">Hydrolase</keyword>
<dbReference type="FunFam" id="3.40.50.300:FF:001389">
    <property type="entry name" value="ATP-dependent DNA helicase RecQ"/>
    <property type="match status" value="1"/>
</dbReference>
<feature type="region of interest" description="Disordered" evidence="12">
    <location>
        <begin position="999"/>
        <end position="1020"/>
    </location>
</feature>
<dbReference type="NCBIfam" id="TIGR00614">
    <property type="entry name" value="recQ_fam"/>
    <property type="match status" value="1"/>
</dbReference>
<dbReference type="FunFam" id="3.40.50.300:FF:000340">
    <property type="entry name" value="Bloom syndrome, RecQ helicase"/>
    <property type="match status" value="1"/>
</dbReference>
<dbReference type="InterPro" id="IPR027417">
    <property type="entry name" value="P-loop_NTPase"/>
</dbReference>
<comment type="caution">
    <text evidence="15">The sequence shown here is derived from an EMBL/GenBank/DDBJ whole genome shotgun (WGS) entry which is preliminary data.</text>
</comment>
<keyword evidence="7" id="KW-0238">DNA-binding</keyword>
<evidence type="ECO:0000256" key="8">
    <source>
        <dbReference type="ARBA" id="ARBA00023235"/>
    </source>
</evidence>
<dbReference type="Pfam" id="PF00271">
    <property type="entry name" value="Helicase_C"/>
    <property type="match status" value="1"/>
</dbReference>
<dbReference type="GO" id="GO:0005694">
    <property type="term" value="C:chromosome"/>
    <property type="evidence" value="ECO:0007669"/>
    <property type="project" value="TreeGrafter"/>
</dbReference>
<evidence type="ECO:0000256" key="4">
    <source>
        <dbReference type="ARBA" id="ARBA00022801"/>
    </source>
</evidence>
<feature type="compositionally biased region" description="Polar residues" evidence="12">
    <location>
        <begin position="1003"/>
        <end position="1012"/>
    </location>
</feature>
<evidence type="ECO:0000313" key="15">
    <source>
        <dbReference type="EMBL" id="KAJ3477094.1"/>
    </source>
</evidence>
<gene>
    <name evidence="15" type="ORF">NLI96_g10699</name>
</gene>